<dbReference type="GeneID" id="84799887"/>
<dbReference type="GO" id="GO:0008270">
    <property type="term" value="F:zinc ion binding"/>
    <property type="evidence" value="ECO:0007669"/>
    <property type="project" value="InterPro"/>
</dbReference>
<dbReference type="Gene3D" id="3.30.428.10">
    <property type="entry name" value="HIT-like"/>
    <property type="match status" value="2"/>
</dbReference>
<keyword evidence="4" id="KW-0808">Transferase</keyword>
<dbReference type="GO" id="GO:0008108">
    <property type="term" value="F:UDP-glucose:hexose-1-phosphate uridylyltransferase activity"/>
    <property type="evidence" value="ECO:0007669"/>
    <property type="project" value="InterPro"/>
</dbReference>
<feature type="active site" description="Tele-UMP-histidine intermediate" evidence="1">
    <location>
        <position position="153"/>
    </location>
</feature>
<feature type="binding site" evidence="2">
    <location>
        <position position="151"/>
    </location>
    <ligand>
        <name>Zn(2+)</name>
        <dbReference type="ChEBI" id="CHEBI:29105"/>
    </ligand>
</feature>
<dbReference type="Proteomes" id="UP000003244">
    <property type="component" value="Unassembled WGS sequence"/>
</dbReference>
<dbReference type="InterPro" id="IPR046322">
    <property type="entry name" value="DUF4931"/>
</dbReference>
<comment type="caution">
    <text evidence="4">The sequence shown here is derived from an EMBL/GenBank/DDBJ whole genome shotgun (WGS) entry which is preliminary data.</text>
</comment>
<dbReference type="AlphaFoldDB" id="E0E149"/>
<dbReference type="PIRSF" id="PIRSF000808">
    <property type="entry name" value="GalT"/>
    <property type="match status" value="1"/>
</dbReference>
<feature type="binding site" evidence="2">
    <location>
        <position position="45"/>
    </location>
    <ligand>
        <name>Zn(2+)</name>
        <dbReference type="ChEBI" id="CHEBI:29105"/>
    </ligand>
</feature>
<evidence type="ECO:0000313" key="5">
    <source>
        <dbReference type="Proteomes" id="UP000003244"/>
    </source>
</evidence>
<sequence>MKEMRRDQITGDLIIYSSYRNKRPHDTLKTNKNKPSEGPKYSETCPFCRGNEHLNDMPTYLIEGDGQWIAKSVKNKFPIVDMETDHIFGEHEVVVETHRHEGNYYNMSIDEFKNVFGIFINRYKELSARPGIEYVNIFKNHLRDAGASLMHPHSQIVSFNLLPAEIVKEIKIAKSHMDHHDTNLYDYIIESEIDHQKRVVYSGNKFLVFIPHATRYNGEIRIICKEDKKIDQWGTDEIDEISYIYKKLFEKWEDYNMGEIAFNVLIHTYPLSGDYDDLFRTHFHIIPRKFNFGGFELSTDLFVCGTDPEDLAEFLRFE</sequence>
<accession>E0E149</accession>
<evidence type="ECO:0000256" key="1">
    <source>
        <dbReference type="PIRSR" id="PIRSR000808-1"/>
    </source>
</evidence>
<dbReference type="STRING" id="596315.HMPREF0634_0401"/>
<dbReference type="InterPro" id="IPR053177">
    <property type="entry name" value="ADP-glucose_phosphorylase"/>
</dbReference>
<gene>
    <name evidence="4" type="ORF">HMPREF0634_0401</name>
</gene>
<dbReference type="EMBL" id="ADGQ01000004">
    <property type="protein sequence ID" value="EFM65332.1"/>
    <property type="molecule type" value="Genomic_DNA"/>
</dbReference>
<dbReference type="RefSeq" id="WP_007788046.1">
    <property type="nucleotide sequence ID" value="NZ_ADGQ01000004.1"/>
</dbReference>
<dbReference type="InterPro" id="IPR001937">
    <property type="entry name" value="GalP_UDPtransf1"/>
</dbReference>
<keyword evidence="4" id="KW-0548">Nucleotidyltransferase</keyword>
<keyword evidence="2" id="KW-0862">Zinc</keyword>
<organism evidence="4 5">
    <name type="scientific">Peptostreptococcus stomatis DSM 17678</name>
    <dbReference type="NCBI Taxonomy" id="596315"/>
    <lineage>
        <taxon>Bacteria</taxon>
        <taxon>Bacillati</taxon>
        <taxon>Bacillota</taxon>
        <taxon>Clostridia</taxon>
        <taxon>Peptostreptococcales</taxon>
        <taxon>Peptostreptococcaceae</taxon>
        <taxon>Peptostreptococcus</taxon>
    </lineage>
</organism>
<comment type="cofactor">
    <cofactor evidence="2">
        <name>Zn(2+)</name>
        <dbReference type="ChEBI" id="CHEBI:29105"/>
    </cofactor>
    <text evidence="2">Binds 1 zinc ion per subunit.</text>
</comment>
<keyword evidence="5" id="KW-1185">Reference proteome</keyword>
<name>E0E149_9FIRM</name>
<dbReference type="GO" id="GO:0006012">
    <property type="term" value="P:galactose metabolic process"/>
    <property type="evidence" value="ECO:0007669"/>
    <property type="project" value="InterPro"/>
</dbReference>
<proteinExistence type="predicted"/>
<feature type="binding site" evidence="2">
    <location>
        <position position="48"/>
    </location>
    <ligand>
        <name>Zn(2+)</name>
        <dbReference type="ChEBI" id="CHEBI:29105"/>
    </ligand>
</feature>
<dbReference type="SUPFAM" id="SSF54197">
    <property type="entry name" value="HIT-like"/>
    <property type="match status" value="2"/>
</dbReference>
<dbReference type="PANTHER" id="PTHR42763">
    <property type="entry name" value="ADP-GLUCOSE PHOSPHORYLASE"/>
    <property type="match status" value="1"/>
</dbReference>
<protein>
    <submittedName>
        <fullName evidence="4">Putative UTP--hexose-1-phosphate uridylyltransferase</fullName>
    </submittedName>
</protein>
<dbReference type="OrthoDB" id="9769064at2"/>
<dbReference type="eggNOG" id="COG1085">
    <property type="taxonomic scope" value="Bacteria"/>
</dbReference>
<evidence type="ECO:0000256" key="2">
    <source>
        <dbReference type="PIRSR" id="PIRSR000808-3"/>
    </source>
</evidence>
<dbReference type="Pfam" id="PF16285">
    <property type="entry name" value="DUF4931_N"/>
    <property type="match status" value="1"/>
</dbReference>
<evidence type="ECO:0000313" key="4">
    <source>
        <dbReference type="EMBL" id="EFM65332.1"/>
    </source>
</evidence>
<feature type="domain" description="DUF4931" evidence="3">
    <location>
        <begin position="31"/>
        <end position="160"/>
    </location>
</feature>
<feature type="binding site" evidence="2">
    <location>
        <position position="100"/>
    </location>
    <ligand>
        <name>Zn(2+)</name>
        <dbReference type="ChEBI" id="CHEBI:29105"/>
    </ligand>
</feature>
<keyword evidence="2" id="KW-0479">Metal-binding</keyword>
<evidence type="ECO:0000259" key="3">
    <source>
        <dbReference type="Pfam" id="PF16285"/>
    </source>
</evidence>
<dbReference type="InterPro" id="IPR036265">
    <property type="entry name" value="HIT-like_sf"/>
</dbReference>
<dbReference type="PANTHER" id="PTHR42763:SF1">
    <property type="entry name" value="UDP-GLUCOSE--HEXOSE-1-PHOSPHATE URIDYLYLTRANSFERASE"/>
    <property type="match status" value="1"/>
</dbReference>
<reference evidence="4 5" key="1">
    <citation type="submission" date="2010-08" db="EMBL/GenBank/DDBJ databases">
        <authorList>
            <person name="Harkins D.M."/>
            <person name="Madupu R."/>
            <person name="Durkin A.S."/>
            <person name="Torralba M."/>
            <person name="Methe B."/>
            <person name="Sutton G.G."/>
            <person name="Nelson K.E."/>
        </authorList>
    </citation>
    <scope>NUCLEOTIDE SEQUENCE [LARGE SCALE GENOMIC DNA]</scope>
    <source>
        <strain evidence="4 5">DSM 17678</strain>
    </source>
</reference>